<comment type="pathway">
    <text evidence="3 12">Amino-acid biosynthesis; L-tryptophan biosynthesis; L-tryptophan from chorismate: step 3/5.</text>
</comment>
<evidence type="ECO:0000313" key="15">
    <source>
        <dbReference type="EMBL" id="PHN16350.1"/>
    </source>
</evidence>
<evidence type="ECO:0000256" key="10">
    <source>
        <dbReference type="ARBA" id="ARBA00023239"/>
    </source>
</evidence>
<protein>
    <recommendedName>
        <fullName evidence="12">N-(5'-phosphoribosyl)anthranilate isomerase</fullName>
        <shortName evidence="12">PRAI</shortName>
        <ecNumber evidence="12">5.3.1.24</ecNumber>
    </recommendedName>
</protein>
<dbReference type="PANTHER" id="PTHR22854:SF2">
    <property type="entry name" value="INDOLE-3-GLYCEROL-PHOSPHATE SYNTHASE"/>
    <property type="match status" value="1"/>
</dbReference>
<dbReference type="NCBIfam" id="NF006945">
    <property type="entry name" value="PRK09427.1"/>
    <property type="match status" value="1"/>
</dbReference>
<keyword evidence="6" id="KW-0210">Decarboxylase</keyword>
<dbReference type="InterPro" id="IPR045186">
    <property type="entry name" value="Indole-3-glycerol_P_synth"/>
</dbReference>
<dbReference type="GO" id="GO:0004640">
    <property type="term" value="F:phosphoribosylanthranilate isomerase activity"/>
    <property type="evidence" value="ECO:0007669"/>
    <property type="project" value="UniProtKB-UniRule"/>
</dbReference>
<keyword evidence="9 12" id="KW-0413">Isomerase</keyword>
<dbReference type="UniPathway" id="UPA00035">
    <property type="reaction ID" value="UER00042"/>
</dbReference>
<comment type="pathway">
    <text evidence="4">Amino-acid biosynthesis; L-tryptophan biosynthesis; L-tryptophan from chorismate: step 4/5.</text>
</comment>
<evidence type="ECO:0000259" key="13">
    <source>
        <dbReference type="Pfam" id="PF00218"/>
    </source>
</evidence>
<comment type="catalytic activity">
    <reaction evidence="2">
        <text>1-(2-carboxyphenylamino)-1-deoxy-D-ribulose 5-phosphate + H(+) = (1S,2R)-1-C-(indol-3-yl)glycerol 3-phosphate + CO2 + H2O</text>
        <dbReference type="Rhea" id="RHEA:23476"/>
        <dbReference type="ChEBI" id="CHEBI:15377"/>
        <dbReference type="ChEBI" id="CHEBI:15378"/>
        <dbReference type="ChEBI" id="CHEBI:16526"/>
        <dbReference type="ChEBI" id="CHEBI:58613"/>
        <dbReference type="ChEBI" id="CHEBI:58866"/>
        <dbReference type="EC" id="4.1.1.48"/>
    </reaction>
</comment>
<evidence type="ECO:0000313" key="16">
    <source>
        <dbReference type="Proteomes" id="UP000222818"/>
    </source>
</evidence>
<evidence type="ECO:0000256" key="1">
    <source>
        <dbReference type="ARBA" id="ARBA00001164"/>
    </source>
</evidence>
<dbReference type="EMBL" id="MKGN01000002">
    <property type="protein sequence ID" value="PHN16350.1"/>
    <property type="molecule type" value="Genomic_DNA"/>
</dbReference>
<dbReference type="InterPro" id="IPR013785">
    <property type="entry name" value="Aldolase_TIM"/>
</dbReference>
<accession>A0A2G0V7A3</accession>
<proteinExistence type="inferred from homology"/>
<evidence type="ECO:0000256" key="3">
    <source>
        <dbReference type="ARBA" id="ARBA00004664"/>
    </source>
</evidence>
<name>A0A2G0V7A3_9PROT</name>
<dbReference type="GO" id="GO:0004425">
    <property type="term" value="F:indole-3-glycerol-phosphate synthase activity"/>
    <property type="evidence" value="ECO:0007669"/>
    <property type="project" value="UniProtKB-EC"/>
</dbReference>
<feature type="domain" description="Indole-3-glycerol phosphate synthase" evidence="13">
    <location>
        <begin position="7"/>
        <end position="252"/>
    </location>
</feature>
<evidence type="ECO:0000256" key="12">
    <source>
        <dbReference type="HAMAP-Rule" id="MF_00135"/>
    </source>
</evidence>
<evidence type="ECO:0000259" key="14">
    <source>
        <dbReference type="Pfam" id="PF00697"/>
    </source>
</evidence>
<feature type="domain" description="N-(5'phosphoribosyl) anthranilate isomerase (PRAI)" evidence="14">
    <location>
        <begin position="261"/>
        <end position="447"/>
    </location>
</feature>
<dbReference type="InterPro" id="IPR013798">
    <property type="entry name" value="Indole-3-glycerol_P_synth_dom"/>
</dbReference>
<dbReference type="Pfam" id="PF00697">
    <property type="entry name" value="PRAI"/>
    <property type="match status" value="1"/>
</dbReference>
<comment type="similarity">
    <text evidence="12">Belongs to the TrpF family.</text>
</comment>
<reference evidence="15 16" key="1">
    <citation type="journal article" date="2017" name="ISME J.">
        <title>Tremblaya phenacola PPER: an evolutionary beta-gammaproteobacterium collage.</title>
        <authorList>
            <person name="Gil R."/>
            <person name="Vargas-Chavez C."/>
            <person name="Lopez-Madrigal S."/>
            <person name="Santos-Garcia D."/>
            <person name="Latorre A."/>
            <person name="Moya A."/>
        </authorList>
    </citation>
    <scope>NUCLEOTIDE SEQUENCE [LARGE SCALE GENOMIC DNA]</scope>
    <source>
        <strain evidence="15 16">PPER</strain>
    </source>
</reference>
<dbReference type="Proteomes" id="UP000222818">
    <property type="component" value="Unassembled WGS sequence"/>
</dbReference>
<evidence type="ECO:0000256" key="7">
    <source>
        <dbReference type="ARBA" id="ARBA00022822"/>
    </source>
</evidence>
<dbReference type="CDD" id="cd00331">
    <property type="entry name" value="IGPS"/>
    <property type="match status" value="1"/>
</dbReference>
<dbReference type="AlphaFoldDB" id="A0A2G0V7A3"/>
<evidence type="ECO:0000256" key="9">
    <source>
        <dbReference type="ARBA" id="ARBA00023235"/>
    </source>
</evidence>
<dbReference type="HAMAP" id="MF_00135">
    <property type="entry name" value="PRAI"/>
    <property type="match status" value="1"/>
</dbReference>
<dbReference type="GO" id="GO:0000162">
    <property type="term" value="P:L-tryptophan biosynthetic process"/>
    <property type="evidence" value="ECO:0007669"/>
    <property type="project" value="UniProtKB-UniRule"/>
</dbReference>
<keyword evidence="8 12" id="KW-0057">Aromatic amino acid biosynthesis</keyword>
<keyword evidence="11" id="KW-0511">Multifunctional enzyme</keyword>
<sequence>MSNNHKLNNIIRTKKHWIYSYKNHQLLDLFQQYIRLNKRSFYNVLSSNKAIVIIEYKSHSPSKNKIGKLSNYRLHLFSKLCKSSSSVISVLTEEKHFFGSFSFLYRISSLVKQPILCKDFIIETWQIYLSRFYGANVILLLLSVLKDSLYIELYSVANRLNMGVLTEIIDSYELQRTLKLNIKVVGINNRNLDSFLVSVANTIELTPEIPTKLIIVSESGILNYQDIVNLSYYVNGFLIGTSIMSESNLNTSFYRMLFGKNKICGLLNEVDISNVYTIGSFYGGLIFIGDSSRYLTITKANLISSAITLAYVGVFSNKIVPAISLISKSIKLKAIQLHGLEEQNYINILRQQLPFSCLIWKAFNVRFQLSGLSIYQISNCLLDSGGGCGNLFDWSLVDGVNKCDVILAGGLSELNCLYAARLGCFGLDFNSKLEMVFGNKSYIKLYSSFERIRAF</sequence>
<evidence type="ECO:0000256" key="8">
    <source>
        <dbReference type="ARBA" id="ARBA00023141"/>
    </source>
</evidence>
<keyword evidence="7 12" id="KW-0822">Tryptophan biosynthesis</keyword>
<dbReference type="Gene3D" id="3.20.20.70">
    <property type="entry name" value="Aldolase class I"/>
    <property type="match status" value="2"/>
</dbReference>
<keyword evidence="16" id="KW-1185">Reference proteome</keyword>
<organism evidence="15 16">
    <name type="scientific">Candidatus Tremblayella phenacoccinincola</name>
    <dbReference type="NCBI Taxonomy" id="1010676"/>
    <lineage>
        <taxon>Bacteria</taxon>
        <taxon>Pseudomonadati</taxon>
        <taxon>Pseudomonadota</taxon>
        <taxon>Betaproteobacteria</taxon>
        <taxon>Candidatus Tremblayella</taxon>
    </lineage>
</organism>
<dbReference type="EC" id="5.3.1.24" evidence="12"/>
<keyword evidence="5 12" id="KW-0028">Amino-acid biosynthesis</keyword>
<dbReference type="Pfam" id="PF00218">
    <property type="entry name" value="IGPS"/>
    <property type="match status" value="1"/>
</dbReference>
<comment type="caution">
    <text evidence="15">The sequence shown here is derived from an EMBL/GenBank/DDBJ whole genome shotgun (WGS) entry which is preliminary data.</text>
</comment>
<dbReference type="CDD" id="cd00405">
    <property type="entry name" value="PRAI"/>
    <property type="match status" value="1"/>
</dbReference>
<evidence type="ECO:0000256" key="6">
    <source>
        <dbReference type="ARBA" id="ARBA00022793"/>
    </source>
</evidence>
<gene>
    <name evidence="15" type="primary">trpC</name>
    <name evidence="12" type="synonym">trpF</name>
    <name evidence="15" type="ORF">TPPER_00024</name>
</gene>
<dbReference type="InterPro" id="IPR011060">
    <property type="entry name" value="RibuloseP-bd_barrel"/>
</dbReference>
<dbReference type="SUPFAM" id="SSF51366">
    <property type="entry name" value="Ribulose-phoshate binding barrel"/>
    <property type="match status" value="2"/>
</dbReference>
<evidence type="ECO:0000256" key="2">
    <source>
        <dbReference type="ARBA" id="ARBA00001633"/>
    </source>
</evidence>
<dbReference type="InterPro" id="IPR001240">
    <property type="entry name" value="PRAI_dom"/>
</dbReference>
<comment type="catalytic activity">
    <reaction evidence="1 12">
        <text>N-(5-phospho-beta-D-ribosyl)anthranilate = 1-(2-carboxyphenylamino)-1-deoxy-D-ribulose 5-phosphate</text>
        <dbReference type="Rhea" id="RHEA:21540"/>
        <dbReference type="ChEBI" id="CHEBI:18277"/>
        <dbReference type="ChEBI" id="CHEBI:58613"/>
        <dbReference type="EC" id="5.3.1.24"/>
    </reaction>
</comment>
<keyword evidence="10" id="KW-0456">Lyase</keyword>
<evidence type="ECO:0000256" key="4">
    <source>
        <dbReference type="ARBA" id="ARBA00004696"/>
    </source>
</evidence>
<dbReference type="PANTHER" id="PTHR22854">
    <property type="entry name" value="TRYPTOPHAN BIOSYNTHESIS PROTEIN"/>
    <property type="match status" value="1"/>
</dbReference>
<evidence type="ECO:0000256" key="5">
    <source>
        <dbReference type="ARBA" id="ARBA00022605"/>
    </source>
</evidence>
<evidence type="ECO:0000256" key="11">
    <source>
        <dbReference type="ARBA" id="ARBA00023268"/>
    </source>
</evidence>
<dbReference type="RefSeq" id="WP_186787036.1">
    <property type="nucleotide sequence ID" value="NZ_MKGN01000002.1"/>
</dbReference>